<dbReference type="SUPFAM" id="SSF64484">
    <property type="entry name" value="beta and beta-prime subunits of DNA dependent RNA-polymerase"/>
    <property type="match status" value="1"/>
</dbReference>
<comment type="subcellular location">
    <subcellularLocation>
        <location evidence="8">Plastid</location>
        <location evidence="8">Chloroplast</location>
    </subcellularLocation>
</comment>
<feature type="binding site" evidence="8">
    <location>
        <position position="374"/>
    </location>
    <ligand>
        <name>Zn(2+)</name>
        <dbReference type="ChEBI" id="CHEBI:29105"/>
    </ligand>
</feature>
<dbReference type="Pfam" id="PF05000">
    <property type="entry name" value="RNA_pol_Rpb1_4"/>
    <property type="match status" value="1"/>
</dbReference>
<comment type="subunit">
    <text evidence="8">In plastids the minimal PEP RNA polymerase catalytic core is composed of four subunits: alpha, beta, beta', and beta''. When a (nuclear-encoded) sigma factor is associated with the core the holoenzyme is formed, which can initiate transcription.</text>
</comment>
<evidence type="ECO:0000259" key="10">
    <source>
        <dbReference type="Pfam" id="PF05000"/>
    </source>
</evidence>
<keyword evidence="11" id="KW-0150">Chloroplast</keyword>
<dbReference type="GO" id="GO:0000428">
    <property type="term" value="C:DNA-directed RNA polymerase complex"/>
    <property type="evidence" value="ECO:0007669"/>
    <property type="project" value="UniProtKB-KW"/>
</dbReference>
<feature type="binding site" evidence="8">
    <location>
        <position position="367"/>
    </location>
    <ligand>
        <name>Zn(2+)</name>
        <dbReference type="ChEBI" id="CHEBI:29105"/>
    </ligand>
</feature>
<evidence type="ECO:0000256" key="2">
    <source>
        <dbReference type="ARBA" id="ARBA00022640"/>
    </source>
</evidence>
<dbReference type="Gene3D" id="1.10.274.100">
    <property type="entry name" value="RNA polymerase Rpb1, domain 3"/>
    <property type="match status" value="1"/>
</dbReference>
<dbReference type="GO" id="GO:0003899">
    <property type="term" value="F:DNA-directed RNA polymerase activity"/>
    <property type="evidence" value="ECO:0007669"/>
    <property type="project" value="UniProtKB-UniRule"/>
</dbReference>
<keyword evidence="1 8" id="KW-0240">DNA-directed RNA polymerase</keyword>
<feature type="binding site" evidence="8">
    <location>
        <position position="377"/>
    </location>
    <ligand>
        <name>Zn(2+)</name>
        <dbReference type="ChEBI" id="CHEBI:29105"/>
    </ligand>
</feature>
<dbReference type="GO" id="GO:0003677">
    <property type="term" value="F:DNA binding"/>
    <property type="evidence" value="ECO:0007669"/>
    <property type="project" value="UniProtKB-UniRule"/>
</dbReference>
<feature type="binding site" evidence="8">
    <location>
        <position position="300"/>
    </location>
    <ligand>
        <name>Zn(2+)</name>
        <dbReference type="ChEBI" id="CHEBI:29105"/>
    </ligand>
</feature>
<evidence type="ECO:0000256" key="6">
    <source>
        <dbReference type="ARBA" id="ARBA00022833"/>
    </source>
</evidence>
<evidence type="ECO:0000256" key="4">
    <source>
        <dbReference type="ARBA" id="ARBA00022695"/>
    </source>
</evidence>
<dbReference type="NCBIfam" id="TIGR02388">
    <property type="entry name" value="rpoC2_cyan"/>
    <property type="match status" value="1"/>
</dbReference>
<evidence type="ECO:0000256" key="8">
    <source>
        <dbReference type="HAMAP-Rule" id="MF_01324"/>
    </source>
</evidence>
<keyword evidence="2 11" id="KW-0934">Plastid</keyword>
<dbReference type="Gene3D" id="1.10.132.30">
    <property type="match status" value="1"/>
</dbReference>
<evidence type="ECO:0000256" key="1">
    <source>
        <dbReference type="ARBA" id="ARBA00022478"/>
    </source>
</evidence>
<accession>A0A097KPV8</accession>
<dbReference type="EMBL" id="KM462882">
    <property type="protein sequence ID" value="AIT95207.1"/>
    <property type="molecule type" value="Genomic_DNA"/>
</dbReference>
<feature type="domain" description="RNA polymerase Rpb1" evidence="9">
    <location>
        <begin position="2197"/>
        <end position="2264"/>
    </location>
</feature>
<comment type="catalytic activity">
    <reaction evidence="8">
        <text>RNA(n) + a ribonucleoside 5'-triphosphate = RNA(n+1) + diphosphate</text>
        <dbReference type="Rhea" id="RHEA:21248"/>
        <dbReference type="Rhea" id="RHEA-COMP:14527"/>
        <dbReference type="Rhea" id="RHEA-COMP:17342"/>
        <dbReference type="ChEBI" id="CHEBI:33019"/>
        <dbReference type="ChEBI" id="CHEBI:61557"/>
        <dbReference type="ChEBI" id="CHEBI:140395"/>
        <dbReference type="EC" id="2.7.7.6"/>
    </reaction>
</comment>
<evidence type="ECO:0000256" key="5">
    <source>
        <dbReference type="ARBA" id="ARBA00022723"/>
    </source>
</evidence>
<keyword evidence="4 8" id="KW-0548">Nucleotidyltransferase</keyword>
<dbReference type="InterPro" id="IPR042102">
    <property type="entry name" value="RNA_pol_Rpb1_3_sf"/>
</dbReference>
<feature type="domain" description="RNA polymerase Rpb1" evidence="10">
    <location>
        <begin position="172"/>
        <end position="249"/>
    </location>
</feature>
<feature type="domain" description="RNA polymerase Rpb1" evidence="9">
    <location>
        <begin position="252"/>
        <end position="458"/>
    </location>
</feature>
<dbReference type="PANTHER" id="PTHR19376:SF68">
    <property type="entry name" value="DNA-DIRECTED RNA POLYMERASE SUBUNIT BETA"/>
    <property type="match status" value="1"/>
</dbReference>
<keyword evidence="5 8" id="KW-0479">Metal-binding</keyword>
<name>A0A097KPV8_9CHLO</name>
<dbReference type="InterPro" id="IPR007081">
    <property type="entry name" value="RNA_pol_Rpb1_5"/>
</dbReference>
<dbReference type="InterPro" id="IPR012756">
    <property type="entry name" value="DNA-dir_RpoC2_beta_pp"/>
</dbReference>
<evidence type="ECO:0000256" key="3">
    <source>
        <dbReference type="ARBA" id="ARBA00022679"/>
    </source>
</evidence>
<dbReference type="GO" id="GO:0009507">
    <property type="term" value="C:chloroplast"/>
    <property type="evidence" value="ECO:0007669"/>
    <property type="project" value="UniProtKB-SubCell"/>
</dbReference>
<evidence type="ECO:0000313" key="11">
    <source>
        <dbReference type="EMBL" id="AIT95207.1"/>
    </source>
</evidence>
<dbReference type="Gene3D" id="1.10.1790.20">
    <property type="match status" value="1"/>
</dbReference>
<evidence type="ECO:0000259" key="9">
    <source>
        <dbReference type="Pfam" id="PF04998"/>
    </source>
</evidence>
<dbReference type="HAMAP" id="MF_01324">
    <property type="entry name" value="RNApol_bact_RpoC2"/>
    <property type="match status" value="1"/>
</dbReference>
<dbReference type="InterPro" id="IPR007083">
    <property type="entry name" value="RNA_pol_Rpb1_4"/>
</dbReference>
<comment type="cofactor">
    <cofactor evidence="8">
        <name>Zn(2+)</name>
        <dbReference type="ChEBI" id="CHEBI:29105"/>
    </cofactor>
    <text evidence="8">Binds 1 Zn(2+) ion per subunit.</text>
</comment>
<dbReference type="GeneID" id="22160688"/>
<dbReference type="InterPro" id="IPR038120">
    <property type="entry name" value="Rpb1_funnel_sf"/>
</dbReference>
<keyword evidence="3 8" id="KW-0808">Transferase</keyword>
<keyword evidence="6 8" id="KW-0862">Zinc</keyword>
<proteinExistence type="inferred from homology"/>
<protein>
    <recommendedName>
        <fullName evidence="8">DNA-directed RNA polymerase subunit beta''</fullName>
        <ecNumber evidence="8">2.7.7.6</ecNumber>
    </recommendedName>
    <alternativeName>
        <fullName evidence="8">PEP</fullName>
    </alternativeName>
    <alternativeName>
        <fullName evidence="8">Plastid-encoded RNA polymerase subunit beta''</fullName>
        <shortName evidence="8">RNA polymerase subunit beta''</shortName>
    </alternativeName>
</protein>
<keyword evidence="7 8" id="KW-0804">Transcription</keyword>
<dbReference type="GO" id="GO:0006351">
    <property type="term" value="P:DNA-templated transcription"/>
    <property type="evidence" value="ECO:0007669"/>
    <property type="project" value="UniProtKB-UniRule"/>
</dbReference>
<geneLocation type="chloroplast" evidence="11"/>
<organism evidence="11">
    <name type="scientific">Fusochloris perforata</name>
    <dbReference type="NCBI Taxonomy" id="106203"/>
    <lineage>
        <taxon>Eukaryota</taxon>
        <taxon>Viridiplantae</taxon>
        <taxon>Chlorophyta</taxon>
        <taxon>core chlorophytes</taxon>
        <taxon>Trebouxiophyceae</taxon>
        <taxon>Microthamniales</taxon>
        <taxon>Microthamniaceae</taxon>
        <taxon>Fusochloris</taxon>
    </lineage>
</organism>
<dbReference type="EC" id="2.7.7.6" evidence="8"/>
<sequence>MMRPLKKYETLQNFSKFNAYSTELTCDFFISNKKAGRQPADSKTASYSVAGNKVAGCYATGCCTTGCFAISRNLVLWRIYSTKSMNPIFFNKCFEKNKLKGLITWSLLNFGETITLDLVEKLKNLGFMYATQAGISLSLDDLQTPPSKVWLVSQAELQVQSAQKEYNKGNLTAVEKFQQLIDTWHRTSETLKQDVIDNFQSTDILNPVYMMAFSGARGNVSQVRQLVGMRGLMADPQGQIIDFPIRSNFREGLTLTEYVISCYGARKGLVDTALRTANSGYLTRRLVDVSHHVIVGWINCGTTRGILLDNMIKDKKTILPLQNRLFGRILAEDIAPIAVKNQQISMQLAEKIAKIKSTVLVRSPLTCQHRKFLCQFCYGWSLAYGNLVPMGEAVGVLAAQSIGEPGTQLTMRTFHTGGVFSGDVIDEIRAPFDGIIKFKKSLPGNLIRTSFGKIAFFTKNKGEFLIQSLPDRKGRPANHLKGSSATVARDSFSSANKKSVVFPVSKEIVDCNELLSIDTKVQTLKFFLPENTLLFIRNAGKVSKGQLIAEFSAISTSIQNNDQVKAEHRLNSEIEGQIFFEGKKSRFLGSDSNRAPLGLKGSSATSQNENIPEKLKSLWILSGKIYQSPVASALFSKKGDIFDTSSVINQSIGIVPDFFESISLNFNKGIQFIEKNPSHDMTSISKTKKLLSLNTVEKHIAEQSTVPTGTHATKSNFLQRSTLQSTIFPQLAVKTSGAVVSAEKKDALVLKQLLNFFPIVRAQYQKFGYFFLKPSFQSLRHIASAVKHPINFPLLKNSKELQCFRNKVTQKQKLAMQPFVKQQAAPLPGTSFPITSFSEQQSFYSSTEKFFTLSAFKRNSSYFSKIDTIEWSKKSVLYQWFPTIFQTQTAGFLLSPEQMNTSNELAFYAIKSYFATGQNSFFEKNLFWVAEEWFEFSKTQATFSKNTLFPLSKTQLQRAAGLENSANQKKIKGKNQSKNILVPHWFSSEKPFLYKKNRQAKKKPIFASFSGFLQVTQKNEEQIKKSRKGMEKKFLSLSKLSFQEFNTTYKITKLDKNFEYIEKTEKNRNPLSKVVFKNSIERNPTNLPLQATDSAVKQPITLLSKLVKRKRADAFLTNPLFLIKLRKENSERINNLPPSEKLTAGCFDSEHLSIQSNSSLKVFSLVAKQLTAPLSEQNRSKYIRKGTKLYLKTKGLFFERTRQGSDPLVFFSYFEKSKTKANRLNFRKVFLENRKVQLLGNENNNQGTDITQKEFKMSTRESFLFYFLKNKLKSYQKVSLSNLDASKLLNFWIFCLSYQTNKTRKIFDLLPFSSSFRPKSIKKFVFEKFPKNLGYSNKARIDGVTGLSSRLKGSFATSEATEKLLNSYKIQIKSGWVYCPQYLSVKKVFLRPIQEFSQIENEVLDDLIFDQQIISTNCIQITNSSIKKKKNKIGFSKQSSPFGLNSGKKSGQLAVKQPAIPYFLENFILLNTSKVGKKGANIFTMSSVNNAINKRLLLIKNKKSLAEFHTKKNSFIMPKGIDKREEKFVINLSRLKLTLNLGMYKETFCEKKLKSSLRVLLSPQRNKNFQGFIGNPKGVTRQGQGVNFILLSSRESQDLRIIPIALNKQFRVAELPFRPDFLSKILVELFPTQVSLKTDTCNGKFGNLRKNLLTEKVISVKKNPWVKKNLQIITNFNLRYKEKTSVFQPNVFSNSMAFFVKKNFLEKKQKFSTLACPIEKPLNIFLFSPSYERTLDEDVFFKGKGFVKENFFLSYSQKSTFTASDLKGSSATADCSSSLIPPTISRALRQPHSSFLILIRKVTPYTVLDVNEYKKKIYSRDSKIHSSIHEITYPDNPITFSGSEVARSSFVFSPNFNKQRITKLFSSKASNELELRLVLPVGVVTSDQTPISSTNLVPTIADGFTKNKFDFKTSFFRKTCLQQIVFTFSTENNLGLSAVTTEIKSGLCVLPGFFSKNPFFSSYNFSAFCVANVEKFRWASLATQISPLKKGLKNTKTNLSQDTWIIQNGPRVFTDFFSPYTGEIAQSDSNSSCIIVTNADQITLCFQPFRTISLPQSSVVLPISSQPVLTKDSPRFQKKIQIGKFVRNGEEIFENVATQNAGQILQIQAGFVSLRRANPILLSSDGLYHVQHKSFIKKNALVFTLFYQTVKTGDIVQGIPKIEQLLEARETEDGQPMAYSLHTRLDQKFQSCKQHFPLKIAVRKSFEFIQQTIVQEVYFVYQSQGVNLAEKHLEIIVREMTSRVRILSGGDTNLLRGEILGLKFVERCNLITLHNGPSLHPTLASYEPVVLGITKAALLSLGFISAASFQETTRILSLAAVEKRTDYLRGLKENVVLGRLIPAGTGFPMWKWQQGLRVEPWRFRTATLNL</sequence>
<dbReference type="GO" id="GO:0008270">
    <property type="term" value="F:zinc ion binding"/>
    <property type="evidence" value="ECO:0007669"/>
    <property type="project" value="UniProtKB-UniRule"/>
</dbReference>
<dbReference type="InterPro" id="IPR045867">
    <property type="entry name" value="DNA-dir_RpoC_beta_prime"/>
</dbReference>
<comment type="function">
    <text evidence="8">DNA-dependent RNA polymerase catalyzes the transcription of DNA into RNA using the four ribonucleoside triphosphates as substrates.</text>
</comment>
<dbReference type="Gene3D" id="1.10.150.390">
    <property type="match status" value="1"/>
</dbReference>
<dbReference type="RefSeq" id="YP_009106351.1">
    <property type="nucleotide sequence ID" value="NC_025543.1"/>
</dbReference>
<reference evidence="11" key="1">
    <citation type="journal article" date="2014" name="BMC Evol. Biol.">
        <title>Chloroplast phylogenomic analysis resolves deep-level relationships within the green algal class Trebouxiophyceae.</title>
        <authorList>
            <person name="Lemieux C."/>
            <person name="Otis C."/>
            <person name="Turmel M."/>
        </authorList>
    </citation>
    <scope>NUCLEOTIDE SEQUENCE</scope>
</reference>
<dbReference type="CDD" id="cd02655">
    <property type="entry name" value="RNAP_beta'_C"/>
    <property type="match status" value="1"/>
</dbReference>
<comment type="similarity">
    <text evidence="8">Belongs to the RNA polymerase beta' chain family. RpoC2 subfamily.</text>
</comment>
<gene>
    <name evidence="8 11" type="primary">rpoC2</name>
</gene>
<dbReference type="Pfam" id="PF04998">
    <property type="entry name" value="RNA_pol_Rpb1_5"/>
    <property type="match status" value="2"/>
</dbReference>
<dbReference type="PANTHER" id="PTHR19376">
    <property type="entry name" value="DNA-DIRECTED RNA POLYMERASE"/>
    <property type="match status" value="1"/>
</dbReference>
<evidence type="ECO:0000256" key="7">
    <source>
        <dbReference type="ARBA" id="ARBA00023163"/>
    </source>
</evidence>